<protein>
    <submittedName>
        <fullName evidence="3">Uncharacterized protein</fullName>
    </submittedName>
</protein>
<evidence type="ECO:0000313" key="4">
    <source>
        <dbReference type="Proteomes" id="UP000239589"/>
    </source>
</evidence>
<feature type="domain" description="NB-ARC" evidence="1">
    <location>
        <begin position="122"/>
        <end position="221"/>
    </location>
</feature>
<organism evidence="3 4">
    <name type="scientific">Cuspidothrix issatschenkoi CHARLIE-1</name>
    <dbReference type="NCBI Taxonomy" id="2052836"/>
    <lineage>
        <taxon>Bacteria</taxon>
        <taxon>Bacillati</taxon>
        <taxon>Cyanobacteriota</taxon>
        <taxon>Cyanophyceae</taxon>
        <taxon>Nostocales</taxon>
        <taxon>Aphanizomenonaceae</taxon>
        <taxon>Cuspidothrix</taxon>
    </lineage>
</organism>
<dbReference type="Pfam" id="PF26355">
    <property type="entry name" value="HTH_VMAP-M9"/>
    <property type="match status" value="1"/>
</dbReference>
<name>A0A2S6CRU7_9CYAN</name>
<dbReference type="EMBL" id="PGEM01000114">
    <property type="protein sequence ID" value="PPJ62488.1"/>
    <property type="molecule type" value="Genomic_DNA"/>
</dbReference>
<dbReference type="Proteomes" id="UP000239589">
    <property type="component" value="Unassembled WGS sequence"/>
</dbReference>
<dbReference type="Pfam" id="PF00931">
    <property type="entry name" value="NB-ARC"/>
    <property type="match status" value="1"/>
</dbReference>
<feature type="domain" description="vWA-MoxR associated protein N-terminal HTH" evidence="2">
    <location>
        <begin position="19"/>
        <end position="87"/>
    </location>
</feature>
<dbReference type="InterPro" id="IPR002182">
    <property type="entry name" value="NB-ARC"/>
</dbReference>
<dbReference type="AlphaFoldDB" id="A0A2S6CRU7"/>
<reference evidence="3 4" key="1">
    <citation type="submission" date="2018-02" db="EMBL/GenBank/DDBJ databases">
        <title>Discovery of a pederin family compound in a non-symbiotic bloom-forming cyanobacterium.</title>
        <authorList>
            <person name="Kust A."/>
            <person name="Mares J."/>
            <person name="Jokela J."/>
            <person name="Urajova P."/>
            <person name="Hajek J."/>
            <person name="Saurav K."/>
            <person name="Voracova K."/>
            <person name="Fewer D.P."/>
            <person name="Haapaniemi E."/>
            <person name="Permi P."/>
            <person name="Rehakova K."/>
            <person name="Sivonen K."/>
            <person name="Hrouzek P."/>
        </authorList>
    </citation>
    <scope>NUCLEOTIDE SEQUENCE [LARGE SCALE GENOMIC DNA]</scope>
    <source>
        <strain evidence="3 4">CHARLIE-1</strain>
    </source>
</reference>
<evidence type="ECO:0000313" key="3">
    <source>
        <dbReference type="EMBL" id="PPJ62488.1"/>
    </source>
</evidence>
<gene>
    <name evidence="3" type="ORF">CUN59_15335</name>
</gene>
<dbReference type="InterPro" id="IPR058651">
    <property type="entry name" value="HTH_VMAP-M9"/>
</dbReference>
<dbReference type="PANTHER" id="PTHR47691">
    <property type="entry name" value="REGULATOR-RELATED"/>
    <property type="match status" value="1"/>
</dbReference>
<sequence length="432" mass="50628">MDAQEIIRQFKDWLKQEKRIDLNLEILEEKILEYSLQGLSYSMISDRIDNYDLSYISNVKAPKLWRNLRQFTGLYIHKKNCRVIIEEILTSQQPQVFEQRTRNLSRINLREAPDFNDFYGRETELAKLHEWIIKQDSRLVGIFGLTGIGKTALVRELVENIKDDFDYVIWKNLEFSTDWEQFITHLESCFGYHSSEISSFPRILNLIDYLKNHRCLLVFDQWEGVMGNTTSSENYNKLLSQIGNLQHQSCVLFTGLQKPAILDSIRNQNYLRQLSLFGLDNKDARILLHNLGLQDPGMDTLIRNYKGHPLALILVSENIKSIHNGKIEKVLDSTLFLHNVLMDLLDNQICSLPDLQQNIIRRLAMEREPKTIFQIYQYFPDYSQGGISDAINNLWKVGIIEKDDILGDKILWVINPLIQKYIKQDLCKTERK</sequence>
<dbReference type="OrthoDB" id="441260at2"/>
<dbReference type="PRINTS" id="PR00364">
    <property type="entry name" value="DISEASERSIST"/>
</dbReference>
<keyword evidence="4" id="KW-1185">Reference proteome</keyword>
<evidence type="ECO:0000259" key="2">
    <source>
        <dbReference type="Pfam" id="PF26355"/>
    </source>
</evidence>
<dbReference type="GO" id="GO:0043531">
    <property type="term" value="F:ADP binding"/>
    <property type="evidence" value="ECO:0007669"/>
    <property type="project" value="InterPro"/>
</dbReference>
<dbReference type="InterPro" id="IPR027417">
    <property type="entry name" value="P-loop_NTPase"/>
</dbReference>
<evidence type="ECO:0000259" key="1">
    <source>
        <dbReference type="Pfam" id="PF00931"/>
    </source>
</evidence>
<proteinExistence type="predicted"/>
<dbReference type="SUPFAM" id="SSF52540">
    <property type="entry name" value="P-loop containing nucleoside triphosphate hydrolases"/>
    <property type="match status" value="1"/>
</dbReference>
<dbReference type="Gene3D" id="3.40.50.300">
    <property type="entry name" value="P-loop containing nucleotide triphosphate hydrolases"/>
    <property type="match status" value="1"/>
</dbReference>
<accession>A0A2S6CRU7</accession>
<dbReference type="RefSeq" id="WP_104388656.1">
    <property type="nucleotide sequence ID" value="NZ_PGEM01000114.1"/>
</dbReference>
<dbReference type="PANTHER" id="PTHR47691:SF3">
    <property type="entry name" value="HTH-TYPE TRANSCRIPTIONAL REGULATOR RV0890C-RELATED"/>
    <property type="match status" value="1"/>
</dbReference>
<comment type="caution">
    <text evidence="3">The sequence shown here is derived from an EMBL/GenBank/DDBJ whole genome shotgun (WGS) entry which is preliminary data.</text>
</comment>